<keyword evidence="15" id="KW-1185">Reference proteome</keyword>
<dbReference type="PANTHER" id="PTHR12815:SF47">
    <property type="entry name" value="TRANSLOCATION AND ASSEMBLY MODULE SUBUNIT TAMA"/>
    <property type="match status" value="1"/>
</dbReference>
<dbReference type="Gene3D" id="2.40.160.50">
    <property type="entry name" value="membrane protein fhac: a member of the omp85/tpsb transporter family"/>
    <property type="match status" value="1"/>
</dbReference>
<comment type="caution">
    <text evidence="14">The sequence shown here is derived from an EMBL/GenBank/DDBJ whole genome shotgun (WGS) entry which is preliminary data.</text>
</comment>
<dbReference type="Proteomes" id="UP000664654">
    <property type="component" value="Unassembled WGS sequence"/>
</dbReference>
<evidence type="ECO:0000256" key="5">
    <source>
        <dbReference type="ARBA" id="ARBA00022692"/>
    </source>
</evidence>
<dbReference type="Gene3D" id="3.10.20.310">
    <property type="entry name" value="membrane protein fhac"/>
    <property type="match status" value="3"/>
</dbReference>
<name>A0A939DK20_9ALTE</name>
<evidence type="ECO:0000256" key="6">
    <source>
        <dbReference type="ARBA" id="ARBA00022729"/>
    </source>
</evidence>
<evidence type="ECO:0000256" key="4">
    <source>
        <dbReference type="ARBA" id="ARBA00022452"/>
    </source>
</evidence>
<evidence type="ECO:0000256" key="10">
    <source>
        <dbReference type="ARBA" id="ARBA00093548"/>
    </source>
</evidence>
<dbReference type="Pfam" id="PF17243">
    <property type="entry name" value="POTRA_TamA_1"/>
    <property type="match status" value="1"/>
</dbReference>
<evidence type="ECO:0000313" key="14">
    <source>
        <dbReference type="EMBL" id="MBN7824179.1"/>
    </source>
</evidence>
<comment type="subunit">
    <text evidence="10">Interacts with TamB to form the translocation and assembly module (TAM).</text>
</comment>
<keyword evidence="7" id="KW-0472">Membrane</keyword>
<dbReference type="Pfam" id="PF01103">
    <property type="entry name" value="Omp85"/>
    <property type="match status" value="1"/>
</dbReference>
<evidence type="ECO:0000256" key="8">
    <source>
        <dbReference type="ARBA" id="ARBA00023237"/>
    </source>
</evidence>
<comment type="subcellular location">
    <subcellularLocation>
        <location evidence="1">Cell outer membrane</location>
    </subcellularLocation>
</comment>
<protein>
    <recommendedName>
        <fullName evidence="3">Translocation and assembly module subunit TamA</fullName>
    </recommendedName>
    <alternativeName>
        <fullName evidence="9">Autotransporter assembly factor TamA</fullName>
    </alternativeName>
</protein>
<feature type="domain" description="POTRA" evidence="12">
    <location>
        <begin position="178"/>
        <end position="237"/>
    </location>
</feature>
<dbReference type="GO" id="GO:0097347">
    <property type="term" value="C:TAM protein secretion complex"/>
    <property type="evidence" value="ECO:0007669"/>
    <property type="project" value="TreeGrafter"/>
</dbReference>
<feature type="domain" description="TamA POTRA" evidence="13">
    <location>
        <begin position="14"/>
        <end position="86"/>
    </location>
</feature>
<evidence type="ECO:0000256" key="9">
    <source>
        <dbReference type="ARBA" id="ARBA00033063"/>
    </source>
</evidence>
<keyword evidence="6" id="KW-0732">Signal</keyword>
<dbReference type="InterPro" id="IPR000184">
    <property type="entry name" value="Bac_surfAg_D15"/>
</dbReference>
<evidence type="ECO:0000256" key="3">
    <source>
        <dbReference type="ARBA" id="ARBA00015419"/>
    </source>
</evidence>
<proteinExistence type="inferred from homology"/>
<dbReference type="InterPro" id="IPR010827">
    <property type="entry name" value="BamA/TamA_POTRA"/>
</dbReference>
<dbReference type="AlphaFoldDB" id="A0A939DK20"/>
<dbReference type="Pfam" id="PF07244">
    <property type="entry name" value="POTRA"/>
    <property type="match status" value="1"/>
</dbReference>
<dbReference type="PANTHER" id="PTHR12815">
    <property type="entry name" value="SORTING AND ASSEMBLY MACHINERY SAMM50 PROTEIN FAMILY MEMBER"/>
    <property type="match status" value="1"/>
</dbReference>
<organism evidence="14 15">
    <name type="scientific">Bowmanella dokdonensis</name>
    <dbReference type="NCBI Taxonomy" id="751969"/>
    <lineage>
        <taxon>Bacteria</taxon>
        <taxon>Pseudomonadati</taxon>
        <taxon>Pseudomonadota</taxon>
        <taxon>Gammaproteobacteria</taxon>
        <taxon>Alteromonadales</taxon>
        <taxon>Alteromonadaceae</taxon>
        <taxon>Bowmanella</taxon>
    </lineage>
</organism>
<evidence type="ECO:0000256" key="7">
    <source>
        <dbReference type="ARBA" id="ARBA00023136"/>
    </source>
</evidence>
<evidence type="ECO:0000259" key="13">
    <source>
        <dbReference type="Pfam" id="PF17243"/>
    </source>
</evidence>
<feature type="domain" description="Bacterial surface antigen (D15)" evidence="11">
    <location>
        <begin position="312"/>
        <end position="565"/>
    </location>
</feature>
<dbReference type="InterPro" id="IPR039910">
    <property type="entry name" value="D15-like"/>
</dbReference>
<dbReference type="GO" id="GO:0009279">
    <property type="term" value="C:cell outer membrane"/>
    <property type="evidence" value="ECO:0007669"/>
    <property type="project" value="UniProtKB-SubCell"/>
</dbReference>
<reference evidence="14" key="1">
    <citation type="submission" date="2021-03" db="EMBL/GenBank/DDBJ databases">
        <title>novel species isolated from a fishpond in China.</title>
        <authorList>
            <person name="Lu H."/>
            <person name="Cai Z."/>
        </authorList>
    </citation>
    <scope>NUCLEOTIDE SEQUENCE</scope>
    <source>
        <strain evidence="14">JCM 30855</strain>
    </source>
</reference>
<dbReference type="GO" id="GO:0009306">
    <property type="term" value="P:protein secretion"/>
    <property type="evidence" value="ECO:0007669"/>
    <property type="project" value="TreeGrafter"/>
</dbReference>
<evidence type="ECO:0000259" key="12">
    <source>
        <dbReference type="Pfam" id="PF07244"/>
    </source>
</evidence>
<keyword evidence="4" id="KW-1134">Transmembrane beta strand</keyword>
<keyword evidence="8" id="KW-0998">Cell outer membrane</keyword>
<evidence type="ECO:0000259" key="11">
    <source>
        <dbReference type="Pfam" id="PF01103"/>
    </source>
</evidence>
<evidence type="ECO:0000313" key="15">
    <source>
        <dbReference type="Proteomes" id="UP000664654"/>
    </source>
</evidence>
<dbReference type="EMBL" id="JAFKCV010000001">
    <property type="protein sequence ID" value="MBN7824179.1"/>
    <property type="molecule type" value="Genomic_DNA"/>
</dbReference>
<sequence length="568" mass="64280">MLFCSSAHAQQQIELSIQGANEAQQQNIRAHLGSLPTEPHQINAFIAKAREKTLSALVALGYNNAHAKVQVNREVQPLRVTISVDPGAPTRITQMDLSLKGDGLDDDEFQQLLAGIIQQQGQILNHQSYESWKDRIQTYARNHGYLSAKWITHELRVNTETREARVILEFDTGVRHQVGEVNYKGSDVSRELLERMSPLTLGEPYQSSLLSSLESALRRSGYFDDVLVTPDLNKVHDHQVPINVALSDAPTHSFKVGVGYVTDTGPRAQFNWRTPRINRYGHSQETTLRYSTVNPYINFFYQIPGEDPLNEHYLISLGLEQNDYGDLTSTQKRLALSRQSTHKKWVWATQLRWLDENWNFAEQDYRAQYLLPGLTLSRTRREGPIRDPEAGFLQNYQVEATDQNLGSGGRLLRLTGFWKWLHRWGDHRVVLRGQAGINVTEEEGVESLAPSLRFFAGGDQSIRGFDYNSLGPTTTVQTDDGPEQRVIGGKMLAVASAEYQYYLYDDWRLAIFTDAGNAFNRDKFNPVQSVGTGVHWLSPVGAVRVEVAYGISEEDRPWRLHISMGAEL</sequence>
<dbReference type="RefSeq" id="WP_206572266.1">
    <property type="nucleotide sequence ID" value="NZ_JAFKCV010000001.1"/>
</dbReference>
<comment type="similarity">
    <text evidence="2">Belongs to the TamA family.</text>
</comment>
<accession>A0A939DK20</accession>
<gene>
    <name evidence="14" type="ORF">J0A66_02965</name>
</gene>
<evidence type="ECO:0000256" key="1">
    <source>
        <dbReference type="ARBA" id="ARBA00004442"/>
    </source>
</evidence>
<dbReference type="InterPro" id="IPR035243">
    <property type="entry name" value="TamA_POTRA_Dom_1"/>
</dbReference>
<keyword evidence="5" id="KW-0812">Transmembrane</keyword>
<evidence type="ECO:0000256" key="2">
    <source>
        <dbReference type="ARBA" id="ARBA00010248"/>
    </source>
</evidence>